<dbReference type="PROSITE" id="PS51160">
    <property type="entry name" value="ACYLPHOSPHATASE_3"/>
    <property type="match status" value="1"/>
</dbReference>
<evidence type="ECO:0000313" key="10">
    <source>
        <dbReference type="Proteomes" id="UP000275076"/>
    </source>
</evidence>
<dbReference type="OrthoDB" id="9808093at2"/>
<gene>
    <name evidence="9" type="ORF">D7Z54_04085</name>
</gene>
<reference evidence="9 10" key="1">
    <citation type="submission" date="2018-10" db="EMBL/GenBank/DDBJ databases">
        <title>Draft genome sequence of Bacillus salarius IM0101, isolated from a hypersaline soil in Inner Mongolia, China.</title>
        <authorList>
            <person name="Yamprayoonswat W."/>
            <person name="Boonvisut S."/>
            <person name="Jumpathong W."/>
            <person name="Sittihan S."/>
            <person name="Ruangsuj P."/>
            <person name="Wanthongcharoen S."/>
            <person name="Thongpramul N."/>
            <person name="Pimmason S."/>
            <person name="Yu B."/>
            <person name="Yasawong M."/>
        </authorList>
    </citation>
    <scope>NUCLEOTIDE SEQUENCE [LARGE SCALE GENOMIC DNA]</scope>
    <source>
        <strain evidence="9 10">IM0101</strain>
    </source>
</reference>
<evidence type="ECO:0000256" key="7">
    <source>
        <dbReference type="RuleBase" id="RU004168"/>
    </source>
</evidence>
<evidence type="ECO:0000256" key="2">
    <source>
        <dbReference type="ARBA" id="ARBA00012150"/>
    </source>
</evidence>
<evidence type="ECO:0000313" key="9">
    <source>
        <dbReference type="EMBL" id="RSL34347.1"/>
    </source>
</evidence>
<dbReference type="PROSITE" id="PS00151">
    <property type="entry name" value="ACYLPHOSPHATASE_2"/>
    <property type="match status" value="1"/>
</dbReference>
<dbReference type="InterPro" id="IPR036046">
    <property type="entry name" value="Acylphosphatase-like_dom_sf"/>
</dbReference>
<sequence>MIKKHMILHGKVQGVGFRQFTQTEAEKLGVKGWVKNKSDGTVEVKAEGEEKTMNTFIENVRQGHRFSSVQNVDISDTDTVEHNGSFSVTF</sequence>
<dbReference type="InterPro" id="IPR020456">
    <property type="entry name" value="Acylphosphatase"/>
</dbReference>
<dbReference type="SUPFAM" id="SSF54975">
    <property type="entry name" value="Acylphosphatase/BLUF domain-like"/>
    <property type="match status" value="1"/>
</dbReference>
<comment type="similarity">
    <text evidence="1 7">Belongs to the acylphosphatase family.</text>
</comment>
<evidence type="ECO:0000256" key="1">
    <source>
        <dbReference type="ARBA" id="ARBA00005614"/>
    </source>
</evidence>
<organism evidence="9 10">
    <name type="scientific">Salibacterium salarium</name>
    <dbReference type="NCBI Taxonomy" id="284579"/>
    <lineage>
        <taxon>Bacteria</taxon>
        <taxon>Bacillati</taxon>
        <taxon>Bacillota</taxon>
        <taxon>Bacilli</taxon>
        <taxon>Bacillales</taxon>
        <taxon>Bacillaceae</taxon>
    </lineage>
</organism>
<name>A0A428N7J4_9BACI</name>
<dbReference type="Gene3D" id="3.30.70.100">
    <property type="match status" value="1"/>
</dbReference>
<dbReference type="PANTHER" id="PTHR47268">
    <property type="entry name" value="ACYLPHOSPHATASE"/>
    <property type="match status" value="1"/>
</dbReference>
<accession>A0A428N7J4</accession>
<feature type="domain" description="Acylphosphatase-like" evidence="8">
    <location>
        <begin position="3"/>
        <end position="90"/>
    </location>
</feature>
<dbReference type="GO" id="GO:0003998">
    <property type="term" value="F:acylphosphatase activity"/>
    <property type="evidence" value="ECO:0007669"/>
    <property type="project" value="UniProtKB-EC"/>
</dbReference>
<dbReference type="Proteomes" id="UP000275076">
    <property type="component" value="Unassembled WGS sequence"/>
</dbReference>
<evidence type="ECO:0000259" key="8">
    <source>
        <dbReference type="PROSITE" id="PS51160"/>
    </source>
</evidence>
<dbReference type="AlphaFoldDB" id="A0A428N7J4"/>
<evidence type="ECO:0000256" key="5">
    <source>
        <dbReference type="PROSITE-ProRule" id="PRU00520"/>
    </source>
</evidence>
<comment type="caution">
    <text evidence="9">The sequence shown here is derived from an EMBL/GenBank/DDBJ whole genome shotgun (WGS) entry which is preliminary data.</text>
</comment>
<dbReference type="InterPro" id="IPR017968">
    <property type="entry name" value="Acylphosphatase_CS"/>
</dbReference>
<evidence type="ECO:0000256" key="6">
    <source>
        <dbReference type="RuleBase" id="RU000553"/>
    </source>
</evidence>
<proteinExistence type="inferred from homology"/>
<comment type="catalytic activity">
    <reaction evidence="4 5 6">
        <text>an acyl phosphate + H2O = a carboxylate + phosphate + H(+)</text>
        <dbReference type="Rhea" id="RHEA:14965"/>
        <dbReference type="ChEBI" id="CHEBI:15377"/>
        <dbReference type="ChEBI" id="CHEBI:15378"/>
        <dbReference type="ChEBI" id="CHEBI:29067"/>
        <dbReference type="ChEBI" id="CHEBI:43474"/>
        <dbReference type="ChEBI" id="CHEBI:59918"/>
        <dbReference type="EC" id="3.6.1.7"/>
    </reaction>
</comment>
<dbReference type="RefSeq" id="WP_125554582.1">
    <property type="nucleotide sequence ID" value="NZ_RBVX01000003.1"/>
</dbReference>
<evidence type="ECO:0000256" key="4">
    <source>
        <dbReference type="ARBA" id="ARBA00047645"/>
    </source>
</evidence>
<keyword evidence="5 6" id="KW-0378">Hydrolase</keyword>
<dbReference type="PRINTS" id="PR00112">
    <property type="entry name" value="ACYLPHPHTASE"/>
</dbReference>
<evidence type="ECO:0000256" key="3">
    <source>
        <dbReference type="ARBA" id="ARBA00015991"/>
    </source>
</evidence>
<feature type="active site" evidence="5">
    <location>
        <position position="18"/>
    </location>
</feature>
<dbReference type="PROSITE" id="PS00150">
    <property type="entry name" value="ACYLPHOSPHATASE_1"/>
    <property type="match status" value="1"/>
</dbReference>
<feature type="active site" evidence="5">
    <location>
        <position position="36"/>
    </location>
</feature>
<dbReference type="EMBL" id="RBVX01000003">
    <property type="protein sequence ID" value="RSL34347.1"/>
    <property type="molecule type" value="Genomic_DNA"/>
</dbReference>
<dbReference type="InterPro" id="IPR001792">
    <property type="entry name" value="Acylphosphatase-like_dom"/>
</dbReference>
<dbReference type="PANTHER" id="PTHR47268:SF4">
    <property type="entry name" value="ACYLPHOSPHATASE"/>
    <property type="match status" value="1"/>
</dbReference>
<protein>
    <recommendedName>
        <fullName evidence="3 5">Acylphosphatase</fullName>
        <ecNumber evidence="2 5">3.6.1.7</ecNumber>
    </recommendedName>
</protein>
<keyword evidence="10" id="KW-1185">Reference proteome</keyword>
<dbReference type="EC" id="3.6.1.7" evidence="2 5"/>
<dbReference type="Pfam" id="PF00708">
    <property type="entry name" value="Acylphosphatase"/>
    <property type="match status" value="1"/>
</dbReference>